<evidence type="ECO:0000256" key="5">
    <source>
        <dbReference type="ARBA" id="ARBA00023125"/>
    </source>
</evidence>
<dbReference type="InterPro" id="IPR036390">
    <property type="entry name" value="WH_DNA-bd_sf"/>
</dbReference>
<protein>
    <submittedName>
        <fullName evidence="8">Transcriptional repressor</fullName>
    </submittedName>
</protein>
<evidence type="ECO:0000256" key="2">
    <source>
        <dbReference type="ARBA" id="ARBA00022491"/>
    </source>
</evidence>
<dbReference type="InterPro" id="IPR043135">
    <property type="entry name" value="Fur_C"/>
</dbReference>
<evidence type="ECO:0000256" key="6">
    <source>
        <dbReference type="ARBA" id="ARBA00023163"/>
    </source>
</evidence>
<keyword evidence="6" id="KW-0804">Transcription</keyword>
<dbReference type="InterPro" id="IPR002481">
    <property type="entry name" value="FUR"/>
</dbReference>
<keyword evidence="3 7" id="KW-0862">Zinc</keyword>
<dbReference type="GO" id="GO:0000976">
    <property type="term" value="F:transcription cis-regulatory region binding"/>
    <property type="evidence" value="ECO:0007669"/>
    <property type="project" value="TreeGrafter"/>
</dbReference>
<dbReference type="AlphaFoldDB" id="A0A7L7KSD6"/>
<accession>A0A7L7KSD6</accession>
<evidence type="ECO:0000256" key="7">
    <source>
        <dbReference type="PIRSR" id="PIRSR602481-1"/>
    </source>
</evidence>
<keyword evidence="2" id="KW-0678">Repressor</keyword>
<dbReference type="Gene3D" id="3.30.1490.190">
    <property type="match status" value="1"/>
</dbReference>
<dbReference type="GO" id="GO:0045892">
    <property type="term" value="P:negative regulation of DNA-templated transcription"/>
    <property type="evidence" value="ECO:0007669"/>
    <property type="project" value="TreeGrafter"/>
</dbReference>
<organism evidence="8 9">
    <name type="scientific">Candidatus Xianfuyuplasma coldseepsis</name>
    <dbReference type="NCBI Taxonomy" id="2782163"/>
    <lineage>
        <taxon>Bacteria</taxon>
        <taxon>Bacillati</taxon>
        <taxon>Mycoplasmatota</taxon>
        <taxon>Mollicutes</taxon>
        <taxon>Candidatus Izemoplasmatales</taxon>
        <taxon>Candidatus Izemoplasmataceae</taxon>
        <taxon>Candidatus Xianfuyuplasma</taxon>
    </lineage>
</organism>
<dbReference type="Pfam" id="PF01475">
    <property type="entry name" value="FUR"/>
    <property type="match status" value="1"/>
</dbReference>
<feature type="binding site" evidence="7">
    <location>
        <position position="92"/>
    </location>
    <ligand>
        <name>Zn(2+)</name>
        <dbReference type="ChEBI" id="CHEBI:29105"/>
    </ligand>
</feature>
<name>A0A7L7KSD6_9MOLU</name>
<dbReference type="PANTHER" id="PTHR33202:SF8">
    <property type="entry name" value="PEROXIDE-RESPONSIVE REPRESSOR PERR"/>
    <property type="match status" value="1"/>
</dbReference>
<dbReference type="PANTHER" id="PTHR33202">
    <property type="entry name" value="ZINC UPTAKE REGULATION PROTEIN"/>
    <property type="match status" value="1"/>
</dbReference>
<reference evidence="8 9" key="1">
    <citation type="submission" date="2020-02" db="EMBL/GenBank/DDBJ databases">
        <authorList>
            <person name="Zheng R.K."/>
            <person name="Sun C.M."/>
        </authorList>
    </citation>
    <scope>NUCLEOTIDE SEQUENCE [LARGE SCALE GENOMIC DNA]</scope>
    <source>
        <strain evidence="9">zrk13</strain>
    </source>
</reference>
<dbReference type="EMBL" id="CP048914">
    <property type="protein sequence ID" value="QMS85515.1"/>
    <property type="molecule type" value="Genomic_DNA"/>
</dbReference>
<dbReference type="GO" id="GO:0008270">
    <property type="term" value="F:zinc ion binding"/>
    <property type="evidence" value="ECO:0007669"/>
    <property type="project" value="TreeGrafter"/>
</dbReference>
<proteinExistence type="inferred from homology"/>
<feature type="binding site" evidence="7">
    <location>
        <position position="129"/>
    </location>
    <ligand>
        <name>Zn(2+)</name>
        <dbReference type="ChEBI" id="CHEBI:29105"/>
    </ligand>
</feature>
<keyword evidence="7" id="KW-0479">Metal-binding</keyword>
<dbReference type="SUPFAM" id="SSF46785">
    <property type="entry name" value="Winged helix' DNA-binding domain"/>
    <property type="match status" value="1"/>
</dbReference>
<feature type="binding site" evidence="7">
    <location>
        <position position="132"/>
    </location>
    <ligand>
        <name>Zn(2+)</name>
        <dbReference type="ChEBI" id="CHEBI:29105"/>
    </ligand>
</feature>
<keyword evidence="5" id="KW-0238">DNA-binding</keyword>
<dbReference type="GO" id="GO:1900376">
    <property type="term" value="P:regulation of secondary metabolite biosynthetic process"/>
    <property type="evidence" value="ECO:0007669"/>
    <property type="project" value="TreeGrafter"/>
</dbReference>
<evidence type="ECO:0000313" key="9">
    <source>
        <dbReference type="Proteomes" id="UP000514720"/>
    </source>
</evidence>
<sequence>MTGNVREILRDKGISPSVTRTTIYSYLDMANNHPTVDEIYTSLVEELPTLSKTTVYNVLKLFCAHDLVKPVNMSSSEMRYELNHTPHSHFRCTVCGTIYDIPFIKPTYTNEHLQGFLINEEEVNLSGVCPVCQQK</sequence>
<keyword evidence="4" id="KW-0805">Transcription regulation</keyword>
<dbReference type="Proteomes" id="UP000514720">
    <property type="component" value="Chromosome"/>
</dbReference>
<evidence type="ECO:0000313" key="8">
    <source>
        <dbReference type="EMBL" id="QMS85515.1"/>
    </source>
</evidence>
<evidence type="ECO:0000256" key="4">
    <source>
        <dbReference type="ARBA" id="ARBA00023015"/>
    </source>
</evidence>
<comment type="cofactor">
    <cofactor evidence="7">
        <name>Zn(2+)</name>
        <dbReference type="ChEBI" id="CHEBI:29105"/>
    </cofactor>
    <text evidence="7">Binds 1 zinc ion per subunit.</text>
</comment>
<evidence type="ECO:0000256" key="1">
    <source>
        <dbReference type="ARBA" id="ARBA00007957"/>
    </source>
</evidence>
<evidence type="ECO:0000256" key="3">
    <source>
        <dbReference type="ARBA" id="ARBA00022833"/>
    </source>
</evidence>
<dbReference type="InterPro" id="IPR036388">
    <property type="entry name" value="WH-like_DNA-bd_sf"/>
</dbReference>
<gene>
    <name evidence="8" type="ORF">G4Z02_07090</name>
</gene>
<dbReference type="RefSeq" id="WP_258877314.1">
    <property type="nucleotide sequence ID" value="NZ_CP048914.1"/>
</dbReference>
<keyword evidence="9" id="KW-1185">Reference proteome</keyword>
<dbReference type="Gene3D" id="1.10.10.10">
    <property type="entry name" value="Winged helix-like DNA-binding domain superfamily/Winged helix DNA-binding domain"/>
    <property type="match status" value="1"/>
</dbReference>
<comment type="similarity">
    <text evidence="1">Belongs to the Fur family.</text>
</comment>
<dbReference type="CDD" id="cd07153">
    <property type="entry name" value="Fur_like"/>
    <property type="match status" value="1"/>
</dbReference>
<dbReference type="GO" id="GO:0003700">
    <property type="term" value="F:DNA-binding transcription factor activity"/>
    <property type="evidence" value="ECO:0007669"/>
    <property type="project" value="InterPro"/>
</dbReference>
<feature type="binding site" evidence="7">
    <location>
        <position position="95"/>
    </location>
    <ligand>
        <name>Zn(2+)</name>
        <dbReference type="ChEBI" id="CHEBI:29105"/>
    </ligand>
</feature>
<dbReference type="KEGG" id="xcl:G4Z02_07090"/>